<evidence type="ECO:0000256" key="1">
    <source>
        <dbReference type="ARBA" id="ARBA00004370"/>
    </source>
</evidence>
<dbReference type="GO" id="GO:0035556">
    <property type="term" value="P:intracellular signal transduction"/>
    <property type="evidence" value="ECO:0007669"/>
    <property type="project" value="InterPro"/>
</dbReference>
<evidence type="ECO:0000256" key="6">
    <source>
        <dbReference type="ARBA" id="ARBA00023239"/>
    </source>
</evidence>
<dbReference type="SUPFAM" id="SSF55073">
    <property type="entry name" value="Nucleotide cyclase"/>
    <property type="match status" value="1"/>
</dbReference>
<comment type="caution">
    <text evidence="9">The sequence shown here is derived from an EMBL/GenBank/DDBJ whole genome shotgun (WGS) entry which is preliminary data.</text>
</comment>
<dbReference type="Gene3D" id="3.30.70.1230">
    <property type="entry name" value="Nucleotide cyclase"/>
    <property type="match status" value="1"/>
</dbReference>
<dbReference type="GO" id="GO:0001653">
    <property type="term" value="F:peptide receptor activity"/>
    <property type="evidence" value="ECO:0007669"/>
    <property type="project" value="TreeGrafter"/>
</dbReference>
<keyword evidence="6" id="KW-0456">Lyase</keyword>
<dbReference type="EMBL" id="JAULJE010000001">
    <property type="protein sequence ID" value="KAK1346592.1"/>
    <property type="molecule type" value="Genomic_DNA"/>
</dbReference>
<evidence type="ECO:0000313" key="9">
    <source>
        <dbReference type="EMBL" id="KAK1346592.1"/>
    </source>
</evidence>
<feature type="region of interest" description="Disordered" evidence="7">
    <location>
        <begin position="135"/>
        <end position="162"/>
    </location>
</feature>
<dbReference type="GO" id="GO:0007168">
    <property type="term" value="P:receptor guanylyl cyclase signaling pathway"/>
    <property type="evidence" value="ECO:0007669"/>
    <property type="project" value="TreeGrafter"/>
</dbReference>
<dbReference type="Proteomes" id="UP001177744">
    <property type="component" value="Unassembled WGS sequence"/>
</dbReference>
<dbReference type="PANTHER" id="PTHR11920:SF349">
    <property type="entry name" value="RETINAL GUANYLYL CYCLASE 2"/>
    <property type="match status" value="1"/>
</dbReference>
<evidence type="ECO:0000256" key="5">
    <source>
        <dbReference type="ARBA" id="ARBA00023136"/>
    </source>
</evidence>
<name>A0AA40LWY7_CNENI</name>
<evidence type="ECO:0000256" key="7">
    <source>
        <dbReference type="SAM" id="MobiDB-lite"/>
    </source>
</evidence>
<protein>
    <recommendedName>
        <fullName evidence="8">Guanylate cyclase domain-containing protein</fullName>
    </recommendedName>
</protein>
<dbReference type="GO" id="GO:0004016">
    <property type="term" value="F:adenylate cyclase activity"/>
    <property type="evidence" value="ECO:0007669"/>
    <property type="project" value="TreeGrafter"/>
</dbReference>
<evidence type="ECO:0000256" key="2">
    <source>
        <dbReference type="ARBA" id="ARBA00022692"/>
    </source>
</evidence>
<keyword evidence="10" id="KW-1185">Reference proteome</keyword>
<feature type="domain" description="Guanylate cyclase" evidence="8">
    <location>
        <begin position="225"/>
        <end position="312"/>
    </location>
</feature>
<sequence>MGPCGRRWWRNSGWPIAWLPAPVFRQQQFSSGHPPIGVPPDLGVPLGVADHAGWRHSRSAGGRGKLLLAENWCRQPGNLTPATYENSNIAIYEVFTTLLFVSMGQRTYMHSRLCIICLYISIKLLQACVDSCNNGSKRRTDQTTPATDGSGPKQHAEETEEKTVQRWGIVAQDKPKKVRPALPLLTVYPPSRTRVSLLSCHRGQSVAESLKKGCTVEPEGFDLITLYFSDIVCFTTISAMSDPIEVVDLLNDLYILFDAIISSHDVYKVETIGDAYMVVSGLPKKNSSRHAAEIASMSLGILSSVSIFKMQHMPEALPVAGYKESPVLNLCRDENAQEAKIIET</sequence>
<evidence type="ECO:0000259" key="8">
    <source>
        <dbReference type="PROSITE" id="PS50125"/>
    </source>
</evidence>
<dbReference type="AlphaFoldDB" id="A0AA40LWY7"/>
<evidence type="ECO:0000313" key="10">
    <source>
        <dbReference type="Proteomes" id="UP001177744"/>
    </source>
</evidence>
<dbReference type="CDD" id="cd07302">
    <property type="entry name" value="CHD"/>
    <property type="match status" value="1"/>
</dbReference>
<comment type="subcellular location">
    <subcellularLocation>
        <location evidence="1">Membrane</location>
    </subcellularLocation>
</comment>
<dbReference type="InterPro" id="IPR050401">
    <property type="entry name" value="Cyclic_nucleotide_synthase"/>
</dbReference>
<evidence type="ECO:0000256" key="4">
    <source>
        <dbReference type="ARBA" id="ARBA00022989"/>
    </source>
</evidence>
<keyword evidence="5" id="KW-0472">Membrane</keyword>
<dbReference type="GO" id="GO:0000166">
    <property type="term" value="F:nucleotide binding"/>
    <property type="evidence" value="ECO:0007669"/>
    <property type="project" value="UniProtKB-KW"/>
</dbReference>
<dbReference type="Pfam" id="PF00211">
    <property type="entry name" value="Guanylate_cyc"/>
    <property type="match status" value="1"/>
</dbReference>
<keyword evidence="4" id="KW-1133">Transmembrane helix</keyword>
<dbReference type="PANTHER" id="PTHR11920">
    <property type="entry name" value="GUANYLYL CYCLASE"/>
    <property type="match status" value="1"/>
</dbReference>
<dbReference type="GO" id="GO:0004383">
    <property type="term" value="F:guanylate cyclase activity"/>
    <property type="evidence" value="ECO:0007669"/>
    <property type="project" value="TreeGrafter"/>
</dbReference>
<keyword evidence="2" id="KW-0812">Transmembrane</keyword>
<organism evidence="9 10">
    <name type="scientific">Cnephaeus nilssonii</name>
    <name type="common">Northern bat</name>
    <name type="synonym">Eptesicus nilssonii</name>
    <dbReference type="NCBI Taxonomy" id="3371016"/>
    <lineage>
        <taxon>Eukaryota</taxon>
        <taxon>Metazoa</taxon>
        <taxon>Chordata</taxon>
        <taxon>Craniata</taxon>
        <taxon>Vertebrata</taxon>
        <taxon>Euteleostomi</taxon>
        <taxon>Mammalia</taxon>
        <taxon>Eutheria</taxon>
        <taxon>Laurasiatheria</taxon>
        <taxon>Chiroptera</taxon>
        <taxon>Yangochiroptera</taxon>
        <taxon>Vespertilionidae</taxon>
        <taxon>Cnephaeus</taxon>
    </lineage>
</organism>
<dbReference type="InterPro" id="IPR029787">
    <property type="entry name" value="Nucleotide_cyclase"/>
</dbReference>
<dbReference type="InterPro" id="IPR001054">
    <property type="entry name" value="A/G_cyclase"/>
</dbReference>
<reference evidence="9" key="1">
    <citation type="submission" date="2023-06" db="EMBL/GenBank/DDBJ databases">
        <title>Reference genome for the Northern bat (Eptesicus nilssonii), a most northern bat species.</title>
        <authorList>
            <person name="Laine V.N."/>
            <person name="Pulliainen A.T."/>
            <person name="Lilley T.M."/>
        </authorList>
    </citation>
    <scope>NUCLEOTIDE SEQUENCE</scope>
    <source>
        <strain evidence="9">BLF_Eptnil</strain>
        <tissue evidence="9">Kidney</tissue>
    </source>
</reference>
<dbReference type="GO" id="GO:0005886">
    <property type="term" value="C:plasma membrane"/>
    <property type="evidence" value="ECO:0007669"/>
    <property type="project" value="TreeGrafter"/>
</dbReference>
<gene>
    <name evidence="9" type="ORF">QTO34_000449</name>
</gene>
<keyword evidence="3" id="KW-0547">Nucleotide-binding</keyword>
<dbReference type="PROSITE" id="PS50125">
    <property type="entry name" value="GUANYLATE_CYCLASE_2"/>
    <property type="match status" value="1"/>
</dbReference>
<dbReference type="SMART" id="SM00044">
    <property type="entry name" value="CYCc"/>
    <property type="match status" value="1"/>
</dbReference>
<evidence type="ECO:0000256" key="3">
    <source>
        <dbReference type="ARBA" id="ARBA00022741"/>
    </source>
</evidence>
<proteinExistence type="predicted"/>
<accession>A0AA40LWY7</accession>